<feature type="transmembrane region" description="Helical" evidence="1">
    <location>
        <begin position="61"/>
        <end position="86"/>
    </location>
</feature>
<evidence type="ECO:0000313" key="3">
    <source>
        <dbReference type="Proteomes" id="UP000245829"/>
    </source>
</evidence>
<protein>
    <submittedName>
        <fullName evidence="2">Uncharacterized protein</fullName>
    </submittedName>
</protein>
<dbReference type="GeneID" id="76209538"/>
<evidence type="ECO:0000256" key="1">
    <source>
        <dbReference type="SAM" id="Phobius"/>
    </source>
</evidence>
<keyword evidence="1" id="KW-0812">Transmembrane</keyword>
<comment type="caution">
    <text evidence="2">The sequence shown here is derived from an EMBL/GenBank/DDBJ whole genome shotgun (WGS) entry which is preliminary data.</text>
</comment>
<proteinExistence type="predicted"/>
<dbReference type="AlphaFoldDB" id="A0A2S2KP01"/>
<name>A0A2S2KP01_9ARCH</name>
<keyword evidence="3" id="KW-1185">Reference proteome</keyword>
<keyword evidence="1" id="KW-1133">Transmembrane helix</keyword>
<sequence length="90" mass="10137">MLKILVGVLVVVSLFFMPTSIYGHPEINYTKSFVKFSDDTHMHLKQPEIKRPTLGEEDCDWLNQCIIITLIGIIGVAMITVVVVVYKKSA</sequence>
<dbReference type="RefSeq" id="WP_109876072.1">
    <property type="nucleotide sequence ID" value="NZ_AP026695.1"/>
</dbReference>
<gene>
    <name evidence="2" type="ORF">NZNM25_02040</name>
</gene>
<accession>A0A2S2KP01</accession>
<keyword evidence="1" id="KW-0472">Membrane</keyword>
<organism evidence="2 3">
    <name type="scientific">Nitrosopumilus zosterae</name>
    <dbReference type="NCBI Taxonomy" id="718286"/>
    <lineage>
        <taxon>Archaea</taxon>
        <taxon>Nitrososphaerota</taxon>
        <taxon>Nitrososphaeria</taxon>
        <taxon>Nitrosopumilales</taxon>
        <taxon>Nitrosopumilaceae</taxon>
        <taxon>Nitrosopumilus</taxon>
    </lineage>
</organism>
<dbReference type="EMBL" id="BGKI01000001">
    <property type="protein sequence ID" value="GBH33413.1"/>
    <property type="molecule type" value="Genomic_DNA"/>
</dbReference>
<reference evidence="2 3" key="1">
    <citation type="submission" date="2018-05" db="EMBL/GenBank/DDBJ databases">
        <title>genome sequencing of Nitrosopumilus sp. NM25.</title>
        <authorList>
            <person name="Mori K."/>
            <person name="Nakagawa T."/>
        </authorList>
    </citation>
    <scope>NUCLEOTIDE SEQUENCE [LARGE SCALE GENOMIC DNA]</scope>
    <source>
        <strain evidence="2 3">NM25</strain>
    </source>
</reference>
<dbReference type="Proteomes" id="UP000245829">
    <property type="component" value="Unassembled WGS sequence"/>
</dbReference>
<evidence type="ECO:0000313" key="2">
    <source>
        <dbReference type="EMBL" id="GBH33413.1"/>
    </source>
</evidence>